<dbReference type="EMBL" id="BAABJV010000018">
    <property type="protein sequence ID" value="GAA4791708.1"/>
    <property type="molecule type" value="Genomic_DNA"/>
</dbReference>
<accession>A0ABP9B9V8</accession>
<keyword evidence="3" id="KW-1185">Reference proteome</keyword>
<evidence type="ECO:0008006" key="4">
    <source>
        <dbReference type="Google" id="ProtNLM"/>
    </source>
</evidence>
<evidence type="ECO:0000256" key="1">
    <source>
        <dbReference type="SAM" id="MobiDB-lite"/>
    </source>
</evidence>
<proteinExistence type="predicted"/>
<reference evidence="3" key="1">
    <citation type="journal article" date="2019" name="Int. J. Syst. Evol. Microbiol.">
        <title>The Global Catalogue of Microorganisms (GCM) 10K type strain sequencing project: providing services to taxonomists for standard genome sequencing and annotation.</title>
        <authorList>
            <consortium name="The Broad Institute Genomics Platform"/>
            <consortium name="The Broad Institute Genome Sequencing Center for Infectious Disease"/>
            <person name="Wu L."/>
            <person name="Ma J."/>
        </authorList>
    </citation>
    <scope>NUCLEOTIDE SEQUENCE [LARGE SCALE GENOMIC DNA]</scope>
    <source>
        <strain evidence="3">JCM 18324</strain>
    </source>
</reference>
<name>A0ABP9B9V8_9ACTN</name>
<evidence type="ECO:0000313" key="2">
    <source>
        <dbReference type="EMBL" id="GAA4791708.1"/>
    </source>
</evidence>
<feature type="region of interest" description="Disordered" evidence="1">
    <location>
        <begin position="20"/>
        <end position="100"/>
    </location>
</feature>
<protein>
    <recommendedName>
        <fullName evidence="4">Secreted protein</fullName>
    </recommendedName>
</protein>
<sequence>MGTSVPGGVCAAVMVLPPYPARARDSPSVPSGGQPRAAGPRPARTAPVRAVLPPRRAPPAPCSPRAVLPPRRAFPGLRRTAPAVSRSGPRRTAAPPVAVR</sequence>
<feature type="compositionally biased region" description="Low complexity" evidence="1">
    <location>
        <begin position="35"/>
        <end position="54"/>
    </location>
</feature>
<organism evidence="2 3">
    <name type="scientific">Streptomyces sanyensis</name>
    <dbReference type="NCBI Taxonomy" id="568869"/>
    <lineage>
        <taxon>Bacteria</taxon>
        <taxon>Bacillati</taxon>
        <taxon>Actinomycetota</taxon>
        <taxon>Actinomycetes</taxon>
        <taxon>Kitasatosporales</taxon>
        <taxon>Streptomycetaceae</taxon>
        <taxon>Streptomyces</taxon>
    </lineage>
</organism>
<gene>
    <name evidence="2" type="ORF">GCM10023329_49460</name>
</gene>
<evidence type="ECO:0000313" key="3">
    <source>
        <dbReference type="Proteomes" id="UP001501147"/>
    </source>
</evidence>
<comment type="caution">
    <text evidence="2">The sequence shown here is derived from an EMBL/GenBank/DDBJ whole genome shotgun (WGS) entry which is preliminary data.</text>
</comment>
<dbReference type="Proteomes" id="UP001501147">
    <property type="component" value="Unassembled WGS sequence"/>
</dbReference>